<sequence>MQKFLGDLRLAEIPVPGRRDRTMVLDRLAYGAEETADMLGDFIGTVKIGWGLPLLLDEKVLLRRVGHFRTRGIHVSNGGTLLETAISRGKAMQCLARLREARFDTIELSEGIIDIPERLKRSVAEFAHSNGLRLNVEVGKKNPGAQLSLDETVERISSSADLEPDMIIIEGRETGTGVEIYDGAGNIKWDWVERILEECDSGIVMFEAPMERQQTEMIMRLGPDVALGNVSVTSVGALETQRNGLRGDTFGYSQVMPDLRSGPASKFIYYILSTRGAMDQTRIVRTTGVNRRTVQKSLENLIRAGVVTETRDQHDLRRRIYTCSHGLREQ</sequence>
<evidence type="ECO:0000256" key="1">
    <source>
        <dbReference type="ARBA" id="ARBA00010424"/>
    </source>
</evidence>
<reference evidence="2" key="1">
    <citation type="submission" date="2021-04" db="EMBL/GenBank/DDBJ databases">
        <title>Genomic insights into ecological role and evolution of a novel Thermoplasmata order Candidatus Sysuiplasmatales.</title>
        <authorList>
            <person name="Yuan Y."/>
        </authorList>
    </citation>
    <scope>NUCLEOTIDE SEQUENCE</scope>
    <source>
        <strain evidence="2">YP2-bin.285</strain>
    </source>
</reference>
<dbReference type="Gene3D" id="3.20.20.70">
    <property type="entry name" value="Aldolase class I"/>
    <property type="match status" value="1"/>
</dbReference>
<dbReference type="InterPro" id="IPR036112">
    <property type="entry name" value="ComA_synth_sf"/>
</dbReference>
<dbReference type="AlphaFoldDB" id="A0A8J8CBD0"/>
<dbReference type="InterPro" id="IPR036390">
    <property type="entry name" value="WH_DNA-bd_sf"/>
</dbReference>
<name>A0A8J8CBD0_9ARCH</name>
<organism evidence="2 3">
    <name type="scientific">Candidatus Sysuiplasma superficiale</name>
    <dbReference type="NCBI Taxonomy" id="2823368"/>
    <lineage>
        <taxon>Archaea</taxon>
        <taxon>Methanobacteriati</taxon>
        <taxon>Thermoplasmatota</taxon>
        <taxon>Thermoplasmata</taxon>
        <taxon>Candidatus Sysuiplasmatales</taxon>
        <taxon>Candidatus Sysuiplasmataceae</taxon>
        <taxon>Candidatus Sysuiplasma</taxon>
    </lineage>
</organism>
<dbReference type="EMBL" id="JAGVSJ010000021">
    <property type="protein sequence ID" value="MBX8632323.1"/>
    <property type="molecule type" value="Genomic_DNA"/>
</dbReference>
<gene>
    <name evidence="2" type="ORF">J9259_07405</name>
</gene>
<accession>A0A8J8CBD0</accession>
<dbReference type="SUPFAM" id="SSF102110">
    <property type="entry name" value="(2r)-phospho-3-sulfolactate synthase ComA"/>
    <property type="match status" value="1"/>
</dbReference>
<proteinExistence type="inferred from homology"/>
<comment type="similarity">
    <text evidence="1">Belongs to the phosphosulfolactate synthase family.</text>
</comment>
<dbReference type="Pfam" id="PF02679">
    <property type="entry name" value="ComA"/>
    <property type="match status" value="1"/>
</dbReference>
<evidence type="ECO:0000313" key="3">
    <source>
        <dbReference type="Proteomes" id="UP000716004"/>
    </source>
</evidence>
<dbReference type="InterPro" id="IPR036388">
    <property type="entry name" value="WH-like_DNA-bd_sf"/>
</dbReference>
<comment type="caution">
    <text evidence="2">The sequence shown here is derived from an EMBL/GenBank/DDBJ whole genome shotgun (WGS) entry which is preliminary data.</text>
</comment>
<dbReference type="InterPro" id="IPR013785">
    <property type="entry name" value="Aldolase_TIM"/>
</dbReference>
<keyword evidence="2" id="KW-0456">Lyase</keyword>
<dbReference type="SUPFAM" id="SSF46785">
    <property type="entry name" value="Winged helix' DNA-binding domain"/>
    <property type="match status" value="1"/>
</dbReference>
<dbReference type="GO" id="GO:0043817">
    <property type="term" value="F:phosphosulfolactate synthase activity"/>
    <property type="evidence" value="ECO:0007669"/>
    <property type="project" value="UniProtKB-EC"/>
</dbReference>
<protein>
    <submittedName>
        <fullName evidence="2">Phosphosulfolactate synthase</fullName>
        <ecNumber evidence="2">4.4.1.19</ecNumber>
    </submittedName>
</protein>
<evidence type="ECO:0000313" key="2">
    <source>
        <dbReference type="EMBL" id="MBX8632323.1"/>
    </source>
</evidence>
<dbReference type="InterPro" id="IPR003830">
    <property type="entry name" value="ComA_synth"/>
</dbReference>
<dbReference type="EC" id="4.4.1.19" evidence="2"/>
<dbReference type="Proteomes" id="UP000716004">
    <property type="component" value="Unassembled WGS sequence"/>
</dbReference>
<dbReference type="Gene3D" id="1.10.10.10">
    <property type="entry name" value="Winged helix-like DNA-binding domain superfamily/Winged helix DNA-binding domain"/>
    <property type="match status" value="1"/>
</dbReference>